<feature type="transmembrane region" description="Helical" evidence="7">
    <location>
        <begin position="220"/>
        <end position="241"/>
    </location>
</feature>
<dbReference type="EMBL" id="FNHL01000007">
    <property type="protein sequence ID" value="SDN19116.1"/>
    <property type="molecule type" value="Genomic_DNA"/>
</dbReference>
<evidence type="ECO:0000256" key="5">
    <source>
        <dbReference type="ARBA" id="ARBA00023136"/>
    </source>
</evidence>
<feature type="transmembrane region" description="Helical" evidence="7">
    <location>
        <begin position="60"/>
        <end position="90"/>
    </location>
</feature>
<feature type="transmembrane region" description="Helical" evidence="7">
    <location>
        <begin position="248"/>
        <end position="271"/>
    </location>
</feature>
<dbReference type="Proteomes" id="UP000199451">
    <property type="component" value="Unassembled WGS sequence"/>
</dbReference>
<keyword evidence="4 7" id="KW-1133">Transmembrane helix</keyword>
<keyword evidence="5 7" id="KW-0472">Membrane</keyword>
<evidence type="ECO:0000313" key="8">
    <source>
        <dbReference type="EMBL" id="SDN19116.1"/>
    </source>
</evidence>
<feature type="region of interest" description="Disordered" evidence="6">
    <location>
        <begin position="340"/>
        <end position="372"/>
    </location>
</feature>
<dbReference type="RefSeq" id="WP_089699757.1">
    <property type="nucleotide sequence ID" value="NZ_FNHL01000007.1"/>
</dbReference>
<evidence type="ECO:0000256" key="4">
    <source>
        <dbReference type="ARBA" id="ARBA00022989"/>
    </source>
</evidence>
<evidence type="ECO:0000256" key="1">
    <source>
        <dbReference type="ARBA" id="ARBA00004141"/>
    </source>
</evidence>
<sequence>MNRTRAFFLFVLVAVAGLSLLVALPYSQYILFGVLLAYVLRPLHRRLTPRFGPRIAAGTLILATVFTVLLPVFVLLSVVLGQALSLLAAVRNGELDYDLVEDAIREYIGVSVDVRDVVRSLTLDVRAVLFDNALDVFGGLSNATVGLAVLLFVLYYLLKDGHRLLAWLRTSMPLPRDVQDELLETLDRLMWAVLVGNVLVAVVQGVLTGIGFAIVGLPSVLFWTVMTTALSLLPLIGASIVWFPAGVYLLVTGDIVAGGFILVYGSLIVSLSDNYLRPLIGGHEARLNPGLFIVGIFGGIGAFGVVGLFYGPIVLGALKGLVDIYSDVGDRLVPADASGVTAPAGATDATDVADATDATDTTDTTDGPTDSE</sequence>
<dbReference type="OrthoDB" id="137390at2157"/>
<name>A0A1G9ZEP5_9EURY</name>
<feature type="transmembrane region" description="Helical" evidence="7">
    <location>
        <begin position="6"/>
        <end position="39"/>
    </location>
</feature>
<accession>A0A1G9ZEP5</accession>
<dbReference type="GO" id="GO:0016020">
    <property type="term" value="C:membrane"/>
    <property type="evidence" value="ECO:0007669"/>
    <property type="project" value="UniProtKB-SubCell"/>
</dbReference>
<reference evidence="9" key="1">
    <citation type="submission" date="2016-10" db="EMBL/GenBank/DDBJ databases">
        <authorList>
            <person name="Varghese N."/>
            <person name="Submissions S."/>
        </authorList>
    </citation>
    <scope>NUCLEOTIDE SEQUENCE [LARGE SCALE GENOMIC DNA]</scope>
    <source>
        <strain evidence="9">CGMCC 1.10119</strain>
    </source>
</reference>
<gene>
    <name evidence="8" type="ORF">SAMN04487949_3607</name>
</gene>
<evidence type="ECO:0000256" key="3">
    <source>
        <dbReference type="ARBA" id="ARBA00022692"/>
    </source>
</evidence>
<protein>
    <submittedName>
        <fullName evidence="8">Predicted PurR-regulated permease PerM</fullName>
    </submittedName>
</protein>
<comment type="subcellular location">
    <subcellularLocation>
        <location evidence="1">Membrane</location>
        <topology evidence="1">Multi-pass membrane protein</topology>
    </subcellularLocation>
</comment>
<evidence type="ECO:0000256" key="7">
    <source>
        <dbReference type="SAM" id="Phobius"/>
    </source>
</evidence>
<dbReference type="PANTHER" id="PTHR21716">
    <property type="entry name" value="TRANSMEMBRANE PROTEIN"/>
    <property type="match status" value="1"/>
</dbReference>
<dbReference type="STRING" id="660521.SAMN04487949_3607"/>
<dbReference type="PANTHER" id="PTHR21716:SF4">
    <property type="entry name" value="TRANSMEMBRANE PROTEIN 245"/>
    <property type="match status" value="1"/>
</dbReference>
<feature type="transmembrane region" description="Helical" evidence="7">
    <location>
        <begin position="189"/>
        <end position="214"/>
    </location>
</feature>
<dbReference type="InterPro" id="IPR002549">
    <property type="entry name" value="AI-2E-like"/>
</dbReference>
<evidence type="ECO:0000256" key="6">
    <source>
        <dbReference type="SAM" id="MobiDB-lite"/>
    </source>
</evidence>
<keyword evidence="3 7" id="KW-0812">Transmembrane</keyword>
<evidence type="ECO:0000256" key="2">
    <source>
        <dbReference type="ARBA" id="ARBA00009773"/>
    </source>
</evidence>
<keyword evidence="9" id="KW-1185">Reference proteome</keyword>
<feature type="transmembrane region" description="Helical" evidence="7">
    <location>
        <begin position="136"/>
        <end position="158"/>
    </location>
</feature>
<evidence type="ECO:0000313" key="9">
    <source>
        <dbReference type="Proteomes" id="UP000199451"/>
    </source>
</evidence>
<comment type="similarity">
    <text evidence="2">Belongs to the autoinducer-2 exporter (AI-2E) (TC 2.A.86) family.</text>
</comment>
<organism evidence="8 9">
    <name type="scientific">Halogranum gelatinilyticum</name>
    <dbReference type="NCBI Taxonomy" id="660521"/>
    <lineage>
        <taxon>Archaea</taxon>
        <taxon>Methanobacteriati</taxon>
        <taxon>Methanobacteriota</taxon>
        <taxon>Stenosarchaea group</taxon>
        <taxon>Halobacteria</taxon>
        <taxon>Halobacteriales</taxon>
        <taxon>Haloferacaceae</taxon>
    </lineage>
</organism>
<dbReference type="Pfam" id="PF01594">
    <property type="entry name" value="AI-2E_transport"/>
    <property type="match status" value="1"/>
</dbReference>
<feature type="transmembrane region" description="Helical" evidence="7">
    <location>
        <begin position="291"/>
        <end position="311"/>
    </location>
</feature>
<dbReference type="AlphaFoldDB" id="A0A1G9ZEP5"/>
<proteinExistence type="inferred from homology"/>